<keyword evidence="2" id="KW-1133">Transmembrane helix</keyword>
<dbReference type="InterPro" id="IPR042565">
    <property type="entry name" value="T7SS_EssB_C"/>
</dbReference>
<organism evidence="3 4">
    <name type="scientific">Lactococcus cremoris subsp. cremoris GE214</name>
    <dbReference type="NCBI Taxonomy" id="1415168"/>
    <lineage>
        <taxon>Bacteria</taxon>
        <taxon>Bacillati</taxon>
        <taxon>Bacillota</taxon>
        <taxon>Bacilli</taxon>
        <taxon>Lactobacillales</taxon>
        <taxon>Streptococcaceae</taxon>
        <taxon>Lactococcus</taxon>
        <taxon>Lactococcus cremoris subsp. cremoris</taxon>
    </lineage>
</organism>
<proteinExistence type="inferred from homology"/>
<accession>A0A084AD25</accession>
<dbReference type="Pfam" id="PF10140">
    <property type="entry name" value="YukC"/>
    <property type="match status" value="1"/>
</dbReference>
<protein>
    <submittedName>
        <fullName evidence="3">Type VII secretion protein EssB</fullName>
    </submittedName>
</protein>
<comment type="caution">
    <text evidence="3">The sequence shown here is derived from an EMBL/GenBank/DDBJ whole genome shotgun (WGS) entry which is preliminary data.</text>
</comment>
<dbReference type="EMBL" id="AZSI01000013">
    <property type="protein sequence ID" value="KEY63204.1"/>
    <property type="molecule type" value="Genomic_DNA"/>
</dbReference>
<dbReference type="Gene3D" id="1.10.510.10">
    <property type="entry name" value="Transferase(Phosphotransferase) domain 1"/>
    <property type="match status" value="1"/>
</dbReference>
<feature type="transmembrane region" description="Helical" evidence="2">
    <location>
        <begin position="207"/>
        <end position="228"/>
    </location>
</feature>
<comment type="similarity">
    <text evidence="1">Belongs to the EssB family.</text>
</comment>
<sequence>MKLFDGQNTLAVERKENQFIVFLTGTQVNQQELEFIKSKTKLESSEDEEYAFQISYDLSNREKSLMSLILERKSELERLELILQLKNLTAHNSGYKVPFVHPENIFLIDGNFSYVHIGIREGVAPMNFDSELFLSQYKALSLAILNPKISYDNFVNGETSLRDKFSQAIASCDSFEEIQHLVEAKLSKEKQKEAAALVKVSKGRYRFFKYAGSVAVIGAIAMAVLTVIDQKTTIPKQKAIMSAQADFITNHYDKTLDDLKSYQPNQLSKDARFVLASSSINLANLSQTQKAAVLNNISSTTDNNTLNYWIYQGRGEFEKALNLAKNIGDDQLTLLAYTDLYQATKLNTSMNGDEKQKKLEEYNKQIQELSKSLGK</sequence>
<name>A0A084AD25_LACLC</name>
<evidence type="ECO:0000256" key="1">
    <source>
        <dbReference type="ARBA" id="ARBA00010163"/>
    </source>
</evidence>
<dbReference type="RefSeq" id="WP_021037715.1">
    <property type="nucleotide sequence ID" value="NZ_AZSI01000013.1"/>
</dbReference>
<gene>
    <name evidence="3" type="ORF">U725_00664</name>
</gene>
<dbReference type="AlphaFoldDB" id="A0A084AD25"/>
<keyword evidence="2" id="KW-0812">Transmembrane</keyword>
<evidence type="ECO:0000313" key="3">
    <source>
        <dbReference type="EMBL" id="KEY63204.1"/>
    </source>
</evidence>
<dbReference type="PATRIC" id="fig|1415168.3.peg.703"/>
<dbReference type="InterPro" id="IPR018778">
    <property type="entry name" value="T7SS_EssB"/>
</dbReference>
<dbReference type="GeneID" id="61110060"/>
<dbReference type="Proteomes" id="UP000028401">
    <property type="component" value="Unassembled WGS sequence"/>
</dbReference>
<dbReference type="NCBIfam" id="TIGR03926">
    <property type="entry name" value="T7_EssB"/>
    <property type="match status" value="1"/>
</dbReference>
<reference evidence="3 4" key="1">
    <citation type="submission" date="2014-06" db="EMBL/GenBank/DDBJ databases">
        <title>Draft genome sequence of the putrescine producing strain Lactococcus lactis subsp cremoris GE214.</title>
        <authorList>
            <person name="Ladero V."/>
            <person name="Linares D.M."/>
            <person name="del Rio B."/>
            <person name="Mayo B."/>
            <person name="Martin M.C."/>
            <person name="Fernandez M."/>
            <person name="Alvarez M.A."/>
        </authorList>
    </citation>
    <scope>NUCLEOTIDE SEQUENCE [LARGE SCALE GENOMIC DNA]</scope>
    <source>
        <strain evidence="3 4">GE214</strain>
    </source>
</reference>
<evidence type="ECO:0000313" key="4">
    <source>
        <dbReference type="Proteomes" id="UP000028401"/>
    </source>
</evidence>
<evidence type="ECO:0000256" key="2">
    <source>
        <dbReference type="SAM" id="Phobius"/>
    </source>
</evidence>
<dbReference type="Gene3D" id="1.25.40.680">
    <property type="entry name" value="Type VII secretion system EssB, C-terminal-like domain"/>
    <property type="match status" value="1"/>
</dbReference>
<keyword evidence="2" id="KW-0472">Membrane</keyword>